<evidence type="ECO:0000313" key="3">
    <source>
        <dbReference type="Proteomes" id="UP000238882"/>
    </source>
</evidence>
<name>A0A2S7WKJ6_9FLAO</name>
<accession>A0A2S7WKJ6</accession>
<keyword evidence="1" id="KW-0812">Transmembrane</keyword>
<dbReference type="AlphaFoldDB" id="A0A2S7WKJ6"/>
<organism evidence="2 3">
    <name type="scientific">Polaribacter porphyrae</name>
    <dbReference type="NCBI Taxonomy" id="1137780"/>
    <lineage>
        <taxon>Bacteria</taxon>
        <taxon>Pseudomonadati</taxon>
        <taxon>Bacteroidota</taxon>
        <taxon>Flavobacteriia</taxon>
        <taxon>Flavobacteriales</taxon>
        <taxon>Flavobacteriaceae</taxon>
    </lineage>
</organism>
<feature type="transmembrane region" description="Helical" evidence="1">
    <location>
        <begin position="68"/>
        <end position="87"/>
    </location>
</feature>
<keyword evidence="3" id="KW-1185">Reference proteome</keyword>
<gene>
    <name evidence="2" type="ORF">BTO18_00915</name>
</gene>
<reference evidence="2 3" key="1">
    <citation type="submission" date="2016-12" db="EMBL/GenBank/DDBJ databases">
        <title>Trade-off between light-utilization and light-protection in marine flavobacteria.</title>
        <authorList>
            <person name="Kumagai Y."/>
            <person name="Yoshizawa S."/>
            <person name="Kogure K."/>
            <person name="Iwasaki W."/>
        </authorList>
    </citation>
    <scope>NUCLEOTIDE SEQUENCE [LARGE SCALE GENOMIC DNA]</scope>
    <source>
        <strain evidence="2 3">NBRC 108759</strain>
    </source>
</reference>
<feature type="transmembrane region" description="Helical" evidence="1">
    <location>
        <begin position="137"/>
        <end position="153"/>
    </location>
</feature>
<keyword evidence="1" id="KW-0472">Membrane</keyword>
<dbReference type="Proteomes" id="UP000238882">
    <property type="component" value="Unassembled WGS sequence"/>
</dbReference>
<keyword evidence="1" id="KW-1133">Transmembrane helix</keyword>
<proteinExistence type="predicted"/>
<evidence type="ECO:0000256" key="1">
    <source>
        <dbReference type="SAM" id="Phobius"/>
    </source>
</evidence>
<evidence type="ECO:0000313" key="2">
    <source>
        <dbReference type="EMBL" id="PQJ77831.1"/>
    </source>
</evidence>
<feature type="transmembrane region" description="Helical" evidence="1">
    <location>
        <begin position="44"/>
        <end position="61"/>
    </location>
</feature>
<sequence length="298" mass="35327">MFSYALAKIFKTQFHFGPVYEADYNISHYDGFMLTWYYFGYSRTYGLIIAGCQILAGNLILFRKTERIGTILLLSFMINILLVNIFYEIGQEALLMSLSLTLMGFFLLISDWRGFLNYFFKINFSQKETTTNLKLQSNWLSLLALPILLFVNINDIKKSNKQNDLIGVWKAINPNQNYFKIYFDEFMLMKIKDFEEKTYFGVYEINKNQKAFKFDSQYYSEIGAFKVQDSINKLNLNEDEIDNIRDDLISHFNKEMNIIELKNEFSYKINNDTLILFQNSQKKQYFLNITKNYPSLMD</sequence>
<comment type="caution">
    <text evidence="2">The sequence shown here is derived from an EMBL/GenBank/DDBJ whole genome shotgun (WGS) entry which is preliminary data.</text>
</comment>
<protein>
    <submittedName>
        <fullName evidence="2">Uncharacterized protein</fullName>
    </submittedName>
</protein>
<feature type="transmembrane region" description="Helical" evidence="1">
    <location>
        <begin position="93"/>
        <end position="116"/>
    </location>
</feature>
<dbReference type="EMBL" id="MSCN01000001">
    <property type="protein sequence ID" value="PQJ77831.1"/>
    <property type="molecule type" value="Genomic_DNA"/>
</dbReference>